<sequence length="1035" mass="118536">MKKAQFENLAVCYKKFCSTFFAACLIILTLLVVGPAKAQSDEDLREKLNEAIRLYQVGEHSESRAIFDEITPAICDQANLYAECADAYLYQSYFYRNNREFEEARNLIKKANNVVLEHGGEEDSKMTDVYVQYTYLEESKSNLTEALEWSEKAVNSAMKYPDQKLAVSQAFTSRGYVEDTMGNYEDAVASYLVAVEALKQSEKSFRIIRALSMTHNNMGISYRKLGMYDEALEHYQFALDSAIEAYGESHTEIALIYNGFGTFYYSIGDLGTAAEYFRQAASIFKEVEGENSNRLAIIYNNIGLINIEMDNLDTALHYLELAQRIKENIYGTEHLDTAIGYHNLASNYLRNEEYDRAEENYFLSLQIRQNIYGDDHPNLILPYTNIANLYIQTERYVEAREVLNKALDIGLDRLGERHPNVFSIYSQLGDVLKEEEKLDEAGEFYHQTLSILIGEPYQPMITKIDVSSVSYPVRLIETAKSLGELNVQQYRETGVRDNLYEALRMFKVSSSGIDLMQTQYQSESSKLMLIENHYSIYSGAVDIYYELYSETGEEVWLRELFEFAEKGRARIALDLLQNVQARNFGGVPDDVLATERDLNEKVTSYFQNLNVEQEKGLEADSGLIRMYEDSLFHTRRELVNFTRSLEEGYPSYYALKYDRNTATVEDLQKALIQDESALYYIFGKDDVYGIVVNKESIEIEKTAAVEEVERDVKFLTNSVVENDNDEYFNSAFNLYSSLVEPLIPHISGSSLIILPDQGLHYLPFELLIEEPANGKQFHQLSYLVKRFKIQYASSGTVFLSMQRQKPENPRNLLAFAPFNDSASFDDGSDMESNTERYLDDLSPLPLTAYETNQISELFRERRSFMDYIFPEKANVYQSDEATKKRLHQVELQEYNFLHFATHAFVNESNPDLSGIVLRGDDREDGMLYVSDIYNLQMNADLVVLGACETGLGPVRRGEGMIGFTRAFTYAGASNLVVSMWRVSDQPTALLMIDFYKNIRQGMQYGDALQKAKLKMIENPETAHPINWAAFILNGR</sequence>
<evidence type="ECO:0000313" key="7">
    <source>
        <dbReference type="Proteomes" id="UP000233398"/>
    </source>
</evidence>
<evidence type="ECO:0000313" key="6">
    <source>
        <dbReference type="EMBL" id="PKD42627.1"/>
    </source>
</evidence>
<name>A0A2N0VEL3_9BACT</name>
<dbReference type="InterPro" id="IPR011990">
    <property type="entry name" value="TPR-like_helical_dom_sf"/>
</dbReference>
<organism evidence="6 7">
    <name type="scientific">Rhodohalobacter barkolensis</name>
    <dbReference type="NCBI Taxonomy" id="2053187"/>
    <lineage>
        <taxon>Bacteria</taxon>
        <taxon>Pseudomonadati</taxon>
        <taxon>Balneolota</taxon>
        <taxon>Balneolia</taxon>
        <taxon>Balneolales</taxon>
        <taxon>Balneolaceae</taxon>
        <taxon>Rhodohalobacter</taxon>
    </lineage>
</organism>
<dbReference type="AlphaFoldDB" id="A0A2N0VEL3"/>
<evidence type="ECO:0000256" key="2">
    <source>
        <dbReference type="ARBA" id="ARBA00022803"/>
    </source>
</evidence>
<feature type="domain" description="CHAT" evidence="5">
    <location>
        <begin position="733"/>
        <end position="1034"/>
    </location>
</feature>
<dbReference type="Pfam" id="PF13181">
    <property type="entry name" value="TPR_8"/>
    <property type="match status" value="1"/>
</dbReference>
<dbReference type="Proteomes" id="UP000233398">
    <property type="component" value="Unassembled WGS sequence"/>
</dbReference>
<feature type="signal peptide" evidence="4">
    <location>
        <begin position="1"/>
        <end position="38"/>
    </location>
</feature>
<dbReference type="InterPro" id="IPR024983">
    <property type="entry name" value="CHAT_dom"/>
</dbReference>
<dbReference type="SUPFAM" id="SSF48452">
    <property type="entry name" value="TPR-like"/>
    <property type="match status" value="3"/>
</dbReference>
<evidence type="ECO:0000259" key="5">
    <source>
        <dbReference type="Pfam" id="PF12770"/>
    </source>
</evidence>
<keyword evidence="7" id="KW-1185">Reference proteome</keyword>
<dbReference type="SMART" id="SM00028">
    <property type="entry name" value="TPR"/>
    <property type="match status" value="8"/>
</dbReference>
<accession>A0A2N0VEL3</accession>
<evidence type="ECO:0000256" key="4">
    <source>
        <dbReference type="SAM" id="SignalP"/>
    </source>
</evidence>
<feature type="repeat" description="TPR" evidence="3">
    <location>
        <begin position="254"/>
        <end position="287"/>
    </location>
</feature>
<dbReference type="InterPro" id="IPR019734">
    <property type="entry name" value="TPR_rpt"/>
</dbReference>
<gene>
    <name evidence="6" type="ORF">CWD77_14560</name>
</gene>
<feature type="repeat" description="TPR" evidence="3">
    <location>
        <begin position="212"/>
        <end position="245"/>
    </location>
</feature>
<protein>
    <recommendedName>
        <fullName evidence="5">CHAT domain-containing protein</fullName>
    </recommendedName>
</protein>
<dbReference type="PANTHER" id="PTHR45641">
    <property type="entry name" value="TETRATRICOPEPTIDE REPEAT PROTEIN (AFU_ORTHOLOGUE AFUA_6G03870)"/>
    <property type="match status" value="1"/>
</dbReference>
<dbReference type="Gene3D" id="1.25.40.10">
    <property type="entry name" value="Tetratricopeptide repeat domain"/>
    <property type="match status" value="3"/>
</dbReference>
<keyword evidence="2 3" id="KW-0802">TPR repeat</keyword>
<keyword evidence="4" id="KW-0732">Signal</keyword>
<dbReference type="OrthoDB" id="9771112at2"/>
<reference evidence="6 7" key="1">
    <citation type="submission" date="2017-11" db="EMBL/GenBank/DDBJ databases">
        <title>Rhodohalobacter 15182 sp. nov., isolated from a salt lake.</title>
        <authorList>
            <person name="Han S."/>
        </authorList>
    </citation>
    <scope>NUCLEOTIDE SEQUENCE [LARGE SCALE GENOMIC DNA]</scope>
    <source>
        <strain evidence="6 7">15182</strain>
    </source>
</reference>
<dbReference type="PROSITE" id="PS50005">
    <property type="entry name" value="TPR"/>
    <property type="match status" value="2"/>
</dbReference>
<dbReference type="RefSeq" id="WP_101074324.1">
    <property type="nucleotide sequence ID" value="NZ_PISP01000006.1"/>
</dbReference>
<dbReference type="Pfam" id="PF13424">
    <property type="entry name" value="TPR_12"/>
    <property type="match status" value="2"/>
</dbReference>
<evidence type="ECO:0000256" key="3">
    <source>
        <dbReference type="PROSITE-ProRule" id="PRU00339"/>
    </source>
</evidence>
<feature type="chain" id="PRO_5014709403" description="CHAT domain-containing protein" evidence="4">
    <location>
        <begin position="39"/>
        <end position="1035"/>
    </location>
</feature>
<dbReference type="Pfam" id="PF12770">
    <property type="entry name" value="CHAT"/>
    <property type="match status" value="1"/>
</dbReference>
<proteinExistence type="predicted"/>
<comment type="caution">
    <text evidence="6">The sequence shown here is derived from an EMBL/GenBank/DDBJ whole genome shotgun (WGS) entry which is preliminary data.</text>
</comment>
<dbReference type="EMBL" id="PISP01000006">
    <property type="protein sequence ID" value="PKD42627.1"/>
    <property type="molecule type" value="Genomic_DNA"/>
</dbReference>
<keyword evidence="1" id="KW-0677">Repeat</keyword>
<dbReference type="PANTHER" id="PTHR45641:SF19">
    <property type="entry name" value="NEPHROCYSTIN-3"/>
    <property type="match status" value="1"/>
</dbReference>
<evidence type="ECO:0000256" key="1">
    <source>
        <dbReference type="ARBA" id="ARBA00022737"/>
    </source>
</evidence>